<dbReference type="OrthoDB" id="9790893at2"/>
<dbReference type="GO" id="GO:0005886">
    <property type="term" value="C:plasma membrane"/>
    <property type="evidence" value="ECO:0007669"/>
    <property type="project" value="UniProtKB-SubCell"/>
</dbReference>
<dbReference type="EC" id="4.1.1.65" evidence="11"/>
<comment type="similarity">
    <text evidence="11">Belongs to the phosphatidylserine decarboxylase family. PSD-A subfamily.</text>
</comment>
<dbReference type="Proteomes" id="UP000237822">
    <property type="component" value="Unassembled WGS sequence"/>
</dbReference>
<accession>A0A2T0UUJ8</accession>
<sequence>MVRIDREAVPATVVAAVPALAAAVTGRRRLGAVLGLLPVGVALFFRDPERGPDRGAVDEDTVLSPADGKVMYAGPGQEGVAPEGEWQQVSIFLSAFDVHINRAPYGGRLREVTYRPGRWLAAYKHESAHLNERTDLVIEREVRGEQRVVHFRQIVGLMARRVVTTVESGEELTTGQRIGLMKFGSRMDVFVPPSANLLVSAGDRVVAGETVIARWPSPGGVA</sequence>
<feature type="active site" description="Schiff-base intermediate with substrate; via pyruvic acid" evidence="11">
    <location>
        <position position="185"/>
    </location>
</feature>
<dbReference type="AlphaFoldDB" id="A0A2T0UUJ8"/>
<protein>
    <recommendedName>
        <fullName evidence="11">Phosphatidylserine decarboxylase proenzyme</fullName>
        <ecNumber evidence="11">4.1.1.65</ecNumber>
    </recommendedName>
    <component>
        <recommendedName>
            <fullName evidence="11">Phosphatidylserine decarboxylase alpha chain</fullName>
        </recommendedName>
    </component>
    <component>
        <recommendedName>
            <fullName evidence="11">Phosphatidylserine decarboxylase beta chain</fullName>
        </recommendedName>
    </component>
</protein>
<evidence type="ECO:0000256" key="5">
    <source>
        <dbReference type="ARBA" id="ARBA00023136"/>
    </source>
</evidence>
<comment type="subcellular location">
    <subcellularLocation>
        <location evidence="11">Cell membrane</location>
        <topology evidence="11">Peripheral membrane protein</topology>
    </subcellularLocation>
</comment>
<evidence type="ECO:0000256" key="8">
    <source>
        <dbReference type="ARBA" id="ARBA00023239"/>
    </source>
</evidence>
<feature type="modified residue" description="Pyruvic acid (Ser); by autocatalysis" evidence="11">
    <location>
        <position position="185"/>
    </location>
</feature>
<keyword evidence="10 11" id="KW-0670">Pyruvate</keyword>
<evidence type="ECO:0000256" key="9">
    <source>
        <dbReference type="ARBA" id="ARBA00023264"/>
    </source>
</evidence>
<keyword evidence="2 11" id="KW-0444">Lipid biosynthesis</keyword>
<keyword evidence="9 11" id="KW-1208">Phospholipid metabolism</keyword>
<organism evidence="12 13">
    <name type="scientific">Knoellia remsis</name>
    <dbReference type="NCBI Taxonomy" id="407159"/>
    <lineage>
        <taxon>Bacteria</taxon>
        <taxon>Bacillati</taxon>
        <taxon>Actinomycetota</taxon>
        <taxon>Actinomycetes</taxon>
        <taxon>Micrococcales</taxon>
        <taxon>Intrasporangiaceae</taxon>
        <taxon>Knoellia</taxon>
    </lineage>
</organism>
<evidence type="ECO:0000256" key="2">
    <source>
        <dbReference type="ARBA" id="ARBA00022516"/>
    </source>
</evidence>
<comment type="subunit">
    <text evidence="11">Heterodimer of a large membrane-associated beta subunit and a small pyruvoyl-containing alpha subunit.</text>
</comment>
<dbReference type="InterPro" id="IPR033175">
    <property type="entry name" value="PSD-A"/>
</dbReference>
<comment type="cofactor">
    <cofactor evidence="11">
        <name>pyruvate</name>
        <dbReference type="ChEBI" id="CHEBI:15361"/>
    </cofactor>
    <text evidence="11">Binds 1 pyruvoyl group covalently per subunit.</text>
</comment>
<dbReference type="InterPro" id="IPR003817">
    <property type="entry name" value="PS_Dcarbxylase"/>
</dbReference>
<dbReference type="PANTHER" id="PTHR35809">
    <property type="entry name" value="ARCHAETIDYLSERINE DECARBOXYLASE PROENZYME-RELATED"/>
    <property type="match status" value="1"/>
</dbReference>
<comment type="caution">
    <text evidence="12">The sequence shown here is derived from an EMBL/GenBank/DDBJ whole genome shotgun (WGS) entry which is preliminary data.</text>
</comment>
<dbReference type="GO" id="GO:0006646">
    <property type="term" value="P:phosphatidylethanolamine biosynthetic process"/>
    <property type="evidence" value="ECO:0007669"/>
    <property type="project" value="UniProtKB-UniRule"/>
</dbReference>
<feature type="chain" id="PRO_5023256768" description="Phosphatidylserine decarboxylase alpha chain" evidence="11">
    <location>
        <begin position="185"/>
        <end position="222"/>
    </location>
</feature>
<keyword evidence="8 11" id="KW-0456">Lyase</keyword>
<dbReference type="HAMAP" id="MF_00664">
    <property type="entry name" value="PS_decarb_PSD_A"/>
    <property type="match status" value="1"/>
</dbReference>
<comment type="PTM">
    <text evidence="11">Is synthesized initially as an inactive proenzyme. Formation of the active enzyme involves a self-maturation process in which the active site pyruvoyl group is generated from an internal serine residue via an autocatalytic post-translational modification. Two non-identical subunits are generated from the proenzyme in this reaction, and the pyruvate is formed at the N-terminus of the alpha chain, which is derived from the carboxyl end of the proenzyme. The post-translation cleavage follows an unusual pathway, termed non-hydrolytic serinolysis, in which the side chain hydroxyl group of the serine supplies its oxygen atom to form the C-terminus of the beta chain, while the remainder of the serine residue undergoes an oxidative deamination to produce ammonia and the pyruvoyl prosthetic group on the alpha chain.</text>
</comment>
<name>A0A2T0UUJ8_9MICO</name>
<feature type="chain" id="PRO_5023256769" description="Phosphatidylserine decarboxylase beta chain" evidence="11">
    <location>
        <begin position="1"/>
        <end position="184"/>
    </location>
</feature>
<keyword evidence="6 11" id="KW-0865">Zymogen</keyword>
<keyword evidence="3 11" id="KW-0210">Decarboxylase</keyword>
<keyword evidence="7 11" id="KW-0594">Phospholipid biosynthesis</keyword>
<evidence type="ECO:0000313" key="12">
    <source>
        <dbReference type="EMBL" id="PRY61583.1"/>
    </source>
</evidence>
<dbReference type="PANTHER" id="PTHR35809:SF1">
    <property type="entry name" value="ARCHAETIDYLSERINE DECARBOXYLASE PROENZYME-RELATED"/>
    <property type="match status" value="1"/>
</dbReference>
<dbReference type="EMBL" id="PVTI01000005">
    <property type="protein sequence ID" value="PRY61583.1"/>
    <property type="molecule type" value="Genomic_DNA"/>
</dbReference>
<evidence type="ECO:0000256" key="4">
    <source>
        <dbReference type="ARBA" id="ARBA00023098"/>
    </source>
</evidence>
<keyword evidence="13" id="KW-1185">Reference proteome</keyword>
<evidence type="ECO:0000313" key="13">
    <source>
        <dbReference type="Proteomes" id="UP000237822"/>
    </source>
</evidence>
<comment type="catalytic activity">
    <reaction evidence="11">
        <text>a 1,2-diacyl-sn-glycero-3-phospho-L-serine + H(+) = a 1,2-diacyl-sn-glycero-3-phosphoethanolamine + CO2</text>
        <dbReference type="Rhea" id="RHEA:20828"/>
        <dbReference type="ChEBI" id="CHEBI:15378"/>
        <dbReference type="ChEBI" id="CHEBI:16526"/>
        <dbReference type="ChEBI" id="CHEBI:57262"/>
        <dbReference type="ChEBI" id="CHEBI:64612"/>
        <dbReference type="EC" id="4.1.1.65"/>
    </reaction>
</comment>
<reference evidence="12 13" key="1">
    <citation type="submission" date="2018-03" db="EMBL/GenBank/DDBJ databases">
        <title>Genomic Encyclopedia of Archaeal and Bacterial Type Strains, Phase II (KMG-II): from individual species to whole genera.</title>
        <authorList>
            <person name="Goeker M."/>
        </authorList>
    </citation>
    <scope>NUCLEOTIDE SEQUENCE [LARGE SCALE GENOMIC DNA]</scope>
    <source>
        <strain evidence="12 13">ATCC BAA-1496</strain>
    </source>
</reference>
<keyword evidence="5 11" id="KW-0472">Membrane</keyword>
<evidence type="ECO:0000256" key="10">
    <source>
        <dbReference type="ARBA" id="ARBA00023317"/>
    </source>
</evidence>
<dbReference type="RefSeq" id="WP_106296833.1">
    <property type="nucleotide sequence ID" value="NZ_PVTI01000005.1"/>
</dbReference>
<dbReference type="GO" id="GO:0004609">
    <property type="term" value="F:phosphatidylserine decarboxylase activity"/>
    <property type="evidence" value="ECO:0007669"/>
    <property type="project" value="UniProtKB-UniRule"/>
</dbReference>
<evidence type="ECO:0000256" key="3">
    <source>
        <dbReference type="ARBA" id="ARBA00022793"/>
    </source>
</evidence>
<evidence type="ECO:0000256" key="1">
    <source>
        <dbReference type="ARBA" id="ARBA00022475"/>
    </source>
</evidence>
<keyword evidence="1 11" id="KW-1003">Cell membrane</keyword>
<feature type="site" description="Cleavage (non-hydrolytic); by autocatalysis" evidence="11">
    <location>
        <begin position="184"/>
        <end position="185"/>
    </location>
</feature>
<comment type="pathway">
    <text evidence="11">Phospholipid metabolism; phosphatidylethanolamine biosynthesis; phosphatidylethanolamine from CDP-diacylglycerol: step 2/2.</text>
</comment>
<evidence type="ECO:0000256" key="6">
    <source>
        <dbReference type="ARBA" id="ARBA00023145"/>
    </source>
</evidence>
<dbReference type="Pfam" id="PF02666">
    <property type="entry name" value="PS_Dcarbxylase"/>
    <property type="match status" value="1"/>
</dbReference>
<proteinExistence type="inferred from homology"/>
<keyword evidence="4 11" id="KW-0443">Lipid metabolism</keyword>
<evidence type="ECO:0000256" key="11">
    <source>
        <dbReference type="HAMAP-Rule" id="MF_00664"/>
    </source>
</evidence>
<comment type="function">
    <text evidence="11">Catalyzes the formation of phosphatidylethanolamine (PtdEtn) from phosphatidylserine (PtdSer).</text>
</comment>
<dbReference type="UniPathway" id="UPA00558">
    <property type="reaction ID" value="UER00616"/>
</dbReference>
<evidence type="ECO:0000256" key="7">
    <source>
        <dbReference type="ARBA" id="ARBA00023209"/>
    </source>
</evidence>
<gene>
    <name evidence="11" type="primary">psd</name>
    <name evidence="12" type="ORF">BCF74_105142</name>
</gene>